<feature type="transmembrane region" description="Helical" evidence="4">
    <location>
        <begin position="116"/>
        <end position="143"/>
    </location>
</feature>
<keyword evidence="3 4" id="KW-0472">Membrane</keyword>
<dbReference type="InterPro" id="IPR036259">
    <property type="entry name" value="MFS_trans_sf"/>
</dbReference>
<keyword evidence="6" id="KW-1185">Reference proteome</keyword>
<dbReference type="Proteomes" id="UP000298180">
    <property type="component" value="Unassembled WGS sequence"/>
</dbReference>
<organism evidence="5 6">
    <name type="scientific">Ramlibacter henchirensis</name>
    <dbReference type="NCBI Taxonomy" id="204072"/>
    <lineage>
        <taxon>Bacteria</taxon>
        <taxon>Pseudomonadati</taxon>
        <taxon>Pseudomonadota</taxon>
        <taxon>Betaproteobacteria</taxon>
        <taxon>Burkholderiales</taxon>
        <taxon>Comamonadaceae</taxon>
        <taxon>Ramlibacter</taxon>
    </lineage>
</organism>
<feature type="transmembrane region" description="Helical" evidence="4">
    <location>
        <begin position="55"/>
        <end position="75"/>
    </location>
</feature>
<dbReference type="InterPro" id="IPR011701">
    <property type="entry name" value="MFS"/>
</dbReference>
<feature type="transmembrane region" description="Helical" evidence="4">
    <location>
        <begin position="185"/>
        <end position="208"/>
    </location>
</feature>
<dbReference type="Pfam" id="PF07690">
    <property type="entry name" value="MFS_1"/>
    <property type="match status" value="1"/>
</dbReference>
<dbReference type="OrthoDB" id="322544at2"/>
<evidence type="ECO:0000256" key="3">
    <source>
        <dbReference type="ARBA" id="ARBA00023136"/>
    </source>
</evidence>
<feature type="transmembrane region" description="Helical" evidence="4">
    <location>
        <begin position="229"/>
        <end position="250"/>
    </location>
</feature>
<feature type="transmembrane region" description="Helical" evidence="4">
    <location>
        <begin position="346"/>
        <end position="369"/>
    </location>
</feature>
<dbReference type="GO" id="GO:0022857">
    <property type="term" value="F:transmembrane transporter activity"/>
    <property type="evidence" value="ECO:0007669"/>
    <property type="project" value="InterPro"/>
</dbReference>
<dbReference type="PANTHER" id="PTHR23531">
    <property type="entry name" value="QUINOLENE RESISTANCE PROTEIN NORA"/>
    <property type="match status" value="1"/>
</dbReference>
<dbReference type="AlphaFoldDB" id="A0A4Z0C9L2"/>
<evidence type="ECO:0000256" key="2">
    <source>
        <dbReference type="ARBA" id="ARBA00022989"/>
    </source>
</evidence>
<dbReference type="SUPFAM" id="SSF103473">
    <property type="entry name" value="MFS general substrate transporter"/>
    <property type="match status" value="1"/>
</dbReference>
<feature type="transmembrane region" description="Helical" evidence="4">
    <location>
        <begin position="87"/>
        <end position="110"/>
    </location>
</feature>
<keyword evidence="1 4" id="KW-0812">Transmembrane</keyword>
<dbReference type="EMBL" id="SMLM01000001">
    <property type="protein sequence ID" value="TFZ06769.1"/>
    <property type="molecule type" value="Genomic_DNA"/>
</dbReference>
<proteinExistence type="predicted"/>
<dbReference type="InterPro" id="IPR052714">
    <property type="entry name" value="MFS_Exporter"/>
</dbReference>
<name>A0A4Z0C9L2_9BURK</name>
<comment type="caution">
    <text evidence="5">The sequence shown here is derived from an EMBL/GenBank/DDBJ whole genome shotgun (WGS) entry which is preliminary data.</text>
</comment>
<evidence type="ECO:0000313" key="5">
    <source>
        <dbReference type="EMBL" id="TFZ06769.1"/>
    </source>
</evidence>
<evidence type="ECO:0000256" key="4">
    <source>
        <dbReference type="SAM" id="Phobius"/>
    </source>
</evidence>
<sequence length="397" mass="40749">MPRYRPSEPTGSSLFSAFLPLLPLMAAVFTGFFAMGMALPVVPRHVHDTLGQGTVMVGIVMGAQFVASIVAGRQWSGNVTDVRGPKAAAPLGLLGVCCVGATYLLSLGFVDDRPSVSLGILIAARLLTGIAEPFIITAALAWGVARLGPEHAGKVIGWIGMALFGAYAAGAPAGGWAYARFGFAGIAWATVLVPLLALAVALPIRGVAPMRAERKPFHQVVGLVKLPGLALTLSSFGYAVIHAFVALLWVERGWGSASLAFTSLGGGFIVARLLVGHLPDQLGGARVGAWCVAVEAVGLLLIWGAPTEVLACVGAALTGGGYALAFQGFGVEAVRRTPPQSRGAAMSGYVVFQDLSMAASGPLGGWLALHAGLASVYLAGALGALVSMALAIWMVRR</sequence>
<evidence type="ECO:0000313" key="6">
    <source>
        <dbReference type="Proteomes" id="UP000298180"/>
    </source>
</evidence>
<dbReference type="PANTHER" id="PTHR23531:SF1">
    <property type="entry name" value="QUINOLENE RESISTANCE PROTEIN NORA"/>
    <property type="match status" value="1"/>
</dbReference>
<accession>A0A4Z0C9L2</accession>
<feature type="transmembrane region" description="Helical" evidence="4">
    <location>
        <begin position="155"/>
        <end position="179"/>
    </location>
</feature>
<gene>
    <name evidence="5" type="ORF">EZ313_09150</name>
</gene>
<feature type="transmembrane region" description="Helical" evidence="4">
    <location>
        <begin position="12"/>
        <end position="35"/>
    </location>
</feature>
<evidence type="ECO:0000256" key="1">
    <source>
        <dbReference type="ARBA" id="ARBA00022692"/>
    </source>
</evidence>
<feature type="transmembrane region" description="Helical" evidence="4">
    <location>
        <begin position="311"/>
        <end position="334"/>
    </location>
</feature>
<keyword evidence="2 4" id="KW-1133">Transmembrane helix</keyword>
<feature type="transmembrane region" description="Helical" evidence="4">
    <location>
        <begin position="375"/>
        <end position="395"/>
    </location>
</feature>
<protein>
    <submittedName>
        <fullName evidence="5">MFS transporter</fullName>
    </submittedName>
</protein>
<dbReference type="Gene3D" id="1.20.1250.20">
    <property type="entry name" value="MFS general substrate transporter like domains"/>
    <property type="match status" value="1"/>
</dbReference>
<reference evidence="5 6" key="1">
    <citation type="submission" date="2019-03" db="EMBL/GenBank/DDBJ databases">
        <title>Ramlibacter henchirensis DSM 14656, whole genome shotgun sequence.</title>
        <authorList>
            <person name="Zhang X."/>
            <person name="Feng G."/>
            <person name="Zhu H."/>
        </authorList>
    </citation>
    <scope>NUCLEOTIDE SEQUENCE [LARGE SCALE GENOMIC DNA]</scope>
    <source>
        <strain evidence="5 6">DSM 14656</strain>
    </source>
</reference>
<feature type="transmembrane region" description="Helical" evidence="4">
    <location>
        <begin position="256"/>
        <end position="275"/>
    </location>
</feature>
<feature type="transmembrane region" description="Helical" evidence="4">
    <location>
        <begin position="287"/>
        <end position="305"/>
    </location>
</feature>
<dbReference type="RefSeq" id="WP_135262856.1">
    <property type="nucleotide sequence ID" value="NZ_SMLM01000001.1"/>
</dbReference>
<dbReference type="NCBIfam" id="NF009048">
    <property type="entry name" value="PRK12382.1"/>
    <property type="match status" value="1"/>
</dbReference>